<evidence type="ECO:0000313" key="8">
    <source>
        <dbReference type="EMBL" id="QHS86673.1"/>
    </source>
</evidence>
<dbReference type="GO" id="GO:0016567">
    <property type="term" value="P:protein ubiquitination"/>
    <property type="evidence" value="ECO:0007669"/>
    <property type="project" value="UniProtKB-UniPathway"/>
</dbReference>
<dbReference type="InterPro" id="IPR033127">
    <property type="entry name" value="UBQ-activ_enz_E1_Cys_AS"/>
</dbReference>
<evidence type="ECO:0000256" key="1">
    <source>
        <dbReference type="ARBA" id="ARBA00004906"/>
    </source>
</evidence>
<protein>
    <recommendedName>
        <fullName evidence="7">Ubiquitin-activating enzyme E1 C-terminal domain-containing protein</fullName>
    </recommendedName>
</protein>
<dbReference type="PRINTS" id="PR01849">
    <property type="entry name" value="UBIQUITINACT"/>
</dbReference>
<dbReference type="InterPro" id="IPR035985">
    <property type="entry name" value="Ubiquitin-activating_enz"/>
</dbReference>
<dbReference type="GO" id="GO:0005524">
    <property type="term" value="F:ATP binding"/>
    <property type="evidence" value="ECO:0007669"/>
    <property type="project" value="UniProtKB-KW"/>
</dbReference>
<dbReference type="SMART" id="SM00985">
    <property type="entry name" value="UBA_e1_C"/>
    <property type="match status" value="1"/>
</dbReference>
<sequence>METLYSRQIGVLGKNAMRHIANLNVVIMGCDTIGVETAKSLVLMGVKALYVYDNTLYSHEHYGRLLHKSTTPCKLSILCKQFIDNLNTSCVTTVIHSTNSVKELLKKNAVECVVMSDNKFNIVTIEKLCIKYKKPFIFGCNHELLGYVFSNFGEWDIYDNNGEICFKQHIAKSIIKEDFIELLFDSNETPISKSFTLSTKTSTYDGIVDSYTILPNGVKKNLVAAIKINKDLIEFLNKSNVLFTETKKLVKIKHLAFKKNIERIDYQYIDIDNSFNRNDDLYSNYTQYLLTSKDKFYSKQFLGKKDCRFYPIGTIIGGILAQEVIKTSHRYTPINQDIIFNFRKLYGKTFYKSANKYKDLCSLLDRDVVKKMKKINTFMIGCGALGCEISKNLGMLGFCQLKKSRFVMTDMDTIELSNLTRQFLFQPNNIGKNKADIVKEKMSIYCPDMNTTRYIHRVGSDNEKIFNRNFWENKDIIINALDNIEARQYVDNRCVVFKKPLFESGTLGVKGNVQVIIPNKTATYSEITDPPERNIPMCTIRNFPNNINHCIEWSLNIFAKIFNDGLKDLTKFKTNRMELITEIENLDNYVNKVERYTTLYYLINYFNTRNLKALIKLGNHIYNYYYYNVIDELLKTHNDDDFWVGNKLKPNLVLSKNILNKDYYLSILALIDSGNKTIKNTSFTLNKTNIKTELVNEITNIKLKKKLLPSAVNYDKDIEIHLNLMTQLSNIRANCYNIEQSDKVTIQLLSGKIIPALSTTTSIISGFVVLDIIKYLVGITTFSETNINIGVNQYTRYKAFTPKVTHNNMFNADFGMKIKTIPRHFNTWDRFIINGKKNMIRTNLELVEYLKDTYEIETIDMLVHGSFIIYSEQVDKEIKLKKLYTFLSKDIDYNIGIKEPVLIDMICFDDDQIPILSPPILFTLM</sequence>
<reference evidence="8" key="1">
    <citation type="journal article" date="2020" name="Nature">
        <title>Giant virus diversity and host interactions through global metagenomics.</title>
        <authorList>
            <person name="Schulz F."/>
            <person name="Roux S."/>
            <person name="Paez-Espino D."/>
            <person name="Jungbluth S."/>
            <person name="Walsh D.A."/>
            <person name="Denef V.J."/>
            <person name="McMahon K.D."/>
            <person name="Konstantinidis K.T."/>
            <person name="Eloe-Fadrosh E.A."/>
            <person name="Kyrpides N.C."/>
            <person name="Woyke T."/>
        </authorList>
    </citation>
    <scope>NUCLEOTIDE SEQUENCE</scope>
    <source>
        <strain evidence="8">GVMAG-M-3300009422-16</strain>
    </source>
</reference>
<feature type="domain" description="Ubiquitin-activating enzyme E1 C-terminal" evidence="7">
    <location>
        <begin position="782"/>
        <end position="916"/>
    </location>
</feature>
<dbReference type="Gene3D" id="1.10.10.2660">
    <property type="entry name" value="Ubiquitin-activating enzyme E1, SCCH domain"/>
    <property type="match status" value="1"/>
</dbReference>
<proteinExistence type="inferred from homology"/>
<dbReference type="GO" id="GO:0005737">
    <property type="term" value="C:cytoplasm"/>
    <property type="evidence" value="ECO:0007669"/>
    <property type="project" value="TreeGrafter"/>
</dbReference>
<keyword evidence="5" id="KW-0833">Ubl conjugation pathway</keyword>
<dbReference type="InterPro" id="IPR000011">
    <property type="entry name" value="UBQ/SUMO-activ_enz_E1-like"/>
</dbReference>
<dbReference type="GO" id="GO:0031510">
    <property type="term" value="C:SUMO activating enzyme complex"/>
    <property type="evidence" value="ECO:0007669"/>
    <property type="project" value="TreeGrafter"/>
</dbReference>
<comment type="pathway">
    <text evidence="1">Protein modification; protein ubiquitination.</text>
</comment>
<dbReference type="PROSITE" id="PS00865">
    <property type="entry name" value="UBIQUITIN_ACTIVAT_2"/>
    <property type="match status" value="1"/>
</dbReference>
<evidence type="ECO:0000256" key="2">
    <source>
        <dbReference type="ARBA" id="ARBA00005673"/>
    </source>
</evidence>
<evidence type="ECO:0000256" key="5">
    <source>
        <dbReference type="ARBA" id="ARBA00022786"/>
    </source>
</evidence>
<accession>A0A6C0B5B7</accession>
<dbReference type="UniPathway" id="UPA00143"/>
<keyword evidence="4" id="KW-0547">Nucleotide-binding</keyword>
<evidence type="ECO:0000256" key="3">
    <source>
        <dbReference type="ARBA" id="ARBA00022598"/>
    </source>
</evidence>
<dbReference type="PANTHER" id="PTHR10953">
    <property type="entry name" value="UBIQUITIN-ACTIVATING ENZYME E1"/>
    <property type="match status" value="1"/>
</dbReference>
<dbReference type="Gene3D" id="3.40.50.720">
    <property type="entry name" value="NAD(P)-binding Rossmann-like Domain"/>
    <property type="match status" value="2"/>
</dbReference>
<dbReference type="InterPro" id="IPR042063">
    <property type="entry name" value="Ubi_acti_E1_SCCH"/>
</dbReference>
<name>A0A6C0B5B7_9ZZZZ</name>
<evidence type="ECO:0000259" key="7">
    <source>
        <dbReference type="SMART" id="SM00985"/>
    </source>
</evidence>
<comment type="similarity">
    <text evidence="2">Belongs to the ubiquitin-activating E1 family.</text>
</comment>
<dbReference type="Pfam" id="PF10585">
    <property type="entry name" value="UBA_E1_SCCH"/>
    <property type="match status" value="2"/>
</dbReference>
<dbReference type="PANTHER" id="PTHR10953:SF4">
    <property type="entry name" value="UBIQUITIN-ACTIVATING ENZYME E1 C-TERMINAL DOMAIN-CONTAINING PROTEIN"/>
    <property type="match status" value="1"/>
</dbReference>
<dbReference type="SUPFAM" id="SSF69572">
    <property type="entry name" value="Activating enzymes of the ubiquitin-like proteins"/>
    <property type="match status" value="2"/>
</dbReference>
<keyword evidence="3" id="KW-0436">Ligase</keyword>
<dbReference type="InterPro" id="IPR019572">
    <property type="entry name" value="UBA_E1_SCCH"/>
</dbReference>
<organism evidence="8">
    <name type="scientific">viral metagenome</name>
    <dbReference type="NCBI Taxonomy" id="1070528"/>
    <lineage>
        <taxon>unclassified sequences</taxon>
        <taxon>metagenomes</taxon>
        <taxon>organismal metagenomes</taxon>
    </lineage>
</organism>
<dbReference type="GO" id="GO:0019948">
    <property type="term" value="F:SUMO activating enzyme activity"/>
    <property type="evidence" value="ECO:0007669"/>
    <property type="project" value="TreeGrafter"/>
</dbReference>
<dbReference type="PROSITE" id="PS51257">
    <property type="entry name" value="PROKAR_LIPOPROTEIN"/>
    <property type="match status" value="1"/>
</dbReference>
<dbReference type="AlphaFoldDB" id="A0A6C0B5B7"/>
<dbReference type="InterPro" id="IPR045886">
    <property type="entry name" value="ThiF/MoeB/HesA"/>
</dbReference>
<dbReference type="Pfam" id="PF00899">
    <property type="entry name" value="ThiF"/>
    <property type="match status" value="2"/>
</dbReference>
<dbReference type="EMBL" id="MN739060">
    <property type="protein sequence ID" value="QHS86673.1"/>
    <property type="molecule type" value="Genomic_DNA"/>
</dbReference>
<keyword evidence="6" id="KW-0067">ATP-binding</keyword>
<dbReference type="GO" id="GO:0016925">
    <property type="term" value="P:protein sumoylation"/>
    <property type="evidence" value="ECO:0007669"/>
    <property type="project" value="TreeGrafter"/>
</dbReference>
<dbReference type="InterPro" id="IPR018965">
    <property type="entry name" value="Ub-activating_enz_E1_C"/>
</dbReference>
<dbReference type="InterPro" id="IPR000594">
    <property type="entry name" value="ThiF_NAD_FAD-bd"/>
</dbReference>
<evidence type="ECO:0000256" key="4">
    <source>
        <dbReference type="ARBA" id="ARBA00022741"/>
    </source>
</evidence>
<evidence type="ECO:0000256" key="6">
    <source>
        <dbReference type="ARBA" id="ARBA00022840"/>
    </source>
</evidence>